<name>A0A2T0ATN1_9FIRM</name>
<dbReference type="Pfam" id="PF07441">
    <property type="entry name" value="BofA"/>
    <property type="match status" value="1"/>
</dbReference>
<dbReference type="Proteomes" id="UP000238415">
    <property type="component" value="Unassembled WGS sequence"/>
</dbReference>
<dbReference type="AlphaFoldDB" id="A0A2T0ATN1"/>
<feature type="transmembrane region" description="Helical" evidence="1">
    <location>
        <begin position="65"/>
        <end position="89"/>
    </location>
</feature>
<gene>
    <name evidence="2" type="primary">bofA</name>
    <name evidence="2" type="ORF">MOHU_09680</name>
</gene>
<keyword evidence="1" id="KW-0472">Membrane</keyword>
<evidence type="ECO:0000313" key="2">
    <source>
        <dbReference type="EMBL" id="PRR73828.1"/>
    </source>
</evidence>
<feature type="transmembrane region" description="Helical" evidence="1">
    <location>
        <begin position="6"/>
        <end position="27"/>
    </location>
</feature>
<dbReference type="RefSeq" id="WP_106004968.1">
    <property type="nucleotide sequence ID" value="NZ_CP136418.1"/>
</dbReference>
<reference evidence="2 3" key="1">
    <citation type="submission" date="2018-03" db="EMBL/GenBank/DDBJ databases">
        <title>Genome sequence of Moorella humiferrea DSM 23265.</title>
        <authorList>
            <person name="Poehlein A."/>
            <person name="Daniel R."/>
        </authorList>
    </citation>
    <scope>NUCLEOTIDE SEQUENCE [LARGE SCALE GENOMIC DNA]</scope>
    <source>
        <strain evidence="2 3">DSM 23265</strain>
    </source>
</reference>
<accession>A0A2T0ATN1</accession>
<feature type="transmembrane region" description="Helical" evidence="1">
    <location>
        <begin position="32"/>
        <end position="53"/>
    </location>
</feature>
<evidence type="ECO:0000256" key="1">
    <source>
        <dbReference type="SAM" id="Phobius"/>
    </source>
</evidence>
<keyword evidence="3" id="KW-1185">Reference proteome</keyword>
<dbReference type="NCBIfam" id="TIGR02862">
    <property type="entry name" value="spore_BofA"/>
    <property type="match status" value="1"/>
</dbReference>
<comment type="caution">
    <text evidence="2">The sequence shown here is derived from an EMBL/GenBank/DDBJ whole genome shotgun (WGS) entry which is preliminary data.</text>
</comment>
<proteinExistence type="predicted"/>
<sequence length="91" mass="10302">MGADVVQLILAGIFLLFLFYLVGSLLLKPLRWVFKIIINSFFGLLLLWAFNFFGAHFNFFIPLNWLTVIIAGFLGLPGLLLLIFLRLVLGS</sequence>
<evidence type="ECO:0000313" key="3">
    <source>
        <dbReference type="Proteomes" id="UP000238415"/>
    </source>
</evidence>
<protein>
    <submittedName>
        <fullName evidence="2">Sigma-K factor-processing regulatory protein BofA</fullName>
    </submittedName>
</protein>
<dbReference type="EMBL" id="PVXM01000015">
    <property type="protein sequence ID" value="PRR73828.1"/>
    <property type="molecule type" value="Genomic_DNA"/>
</dbReference>
<organism evidence="2 3">
    <name type="scientific">Neomoorella humiferrea</name>
    <dbReference type="NCBI Taxonomy" id="676965"/>
    <lineage>
        <taxon>Bacteria</taxon>
        <taxon>Bacillati</taxon>
        <taxon>Bacillota</taxon>
        <taxon>Clostridia</taxon>
        <taxon>Neomoorellales</taxon>
        <taxon>Neomoorellaceae</taxon>
        <taxon>Neomoorella</taxon>
    </lineage>
</organism>
<dbReference type="InterPro" id="IPR010001">
    <property type="entry name" value="BofA"/>
</dbReference>
<keyword evidence="1" id="KW-0812">Transmembrane</keyword>
<keyword evidence="1" id="KW-1133">Transmembrane helix</keyword>